<feature type="transmembrane region" description="Helical" evidence="7">
    <location>
        <begin position="377"/>
        <end position="400"/>
    </location>
</feature>
<keyword evidence="5 7" id="KW-0472">Membrane</keyword>
<evidence type="ECO:0000313" key="10">
    <source>
        <dbReference type="EMBL" id="KEO74578.1"/>
    </source>
</evidence>
<evidence type="ECO:0000256" key="7">
    <source>
        <dbReference type="SAM" id="Phobius"/>
    </source>
</evidence>
<dbReference type="InterPro" id="IPR050250">
    <property type="entry name" value="Macrolide_Exporter_MacB"/>
</dbReference>
<dbReference type="Pfam" id="PF02687">
    <property type="entry name" value="FtsX"/>
    <property type="match status" value="1"/>
</dbReference>
<organism evidence="10 11">
    <name type="scientific">Anditalea andensis</name>
    <dbReference type="NCBI Taxonomy" id="1048983"/>
    <lineage>
        <taxon>Bacteria</taxon>
        <taxon>Pseudomonadati</taxon>
        <taxon>Bacteroidota</taxon>
        <taxon>Cytophagia</taxon>
        <taxon>Cytophagales</taxon>
        <taxon>Cytophagaceae</taxon>
        <taxon>Anditalea</taxon>
    </lineage>
</organism>
<dbReference type="Pfam" id="PF12704">
    <property type="entry name" value="MacB_PCD"/>
    <property type="match status" value="1"/>
</dbReference>
<evidence type="ECO:0000313" key="11">
    <source>
        <dbReference type="Proteomes" id="UP000027821"/>
    </source>
</evidence>
<comment type="subcellular location">
    <subcellularLocation>
        <location evidence="1">Cell membrane</location>
        <topology evidence="1">Multi-pass membrane protein</topology>
    </subcellularLocation>
</comment>
<dbReference type="AlphaFoldDB" id="A0A074L407"/>
<protein>
    <submittedName>
        <fullName evidence="10">ABC transporter</fullName>
    </submittedName>
</protein>
<accession>A0A074L407</accession>
<keyword evidence="11" id="KW-1185">Reference proteome</keyword>
<sequence length="414" mass="45144">MNLIENIKEALRSVKSNLLRTVLTGLIIAIGITSLVGMLTAIDGMKAQIEESFSGFGANNFDVKSKNLQGRQVTTDGVTQKTYPPISYREAMSFKDEYQSRGTLTVFTSFTGAAEIKQGSKKTNPNSRILGGDANYFMIKGVKIDKGRNFSHAEVEFGNNVCIVGTEIVNVLFDKNEDPLNQYISFYGNRYTIIGIMEEQGSSMGGSGADRMVVIPLENAKRLDRRGTFRYTITASGADPGKLEYEMGHATGIMRKVRQDRIGDEDSFEITQSQSLGESLEEVAGFLRIGGFGIGFITLLGAAIGLMNIMMVSVTERTREIGIRKALGATPLRIRQQFLIEAIVICLIGGILGVILGIGIGNIVANLVGPGGFLIPWLWMIVSFVICIIVGLLSGFFPAYKASKLDPIESLRYE</sequence>
<keyword evidence="3 7" id="KW-0812">Transmembrane</keyword>
<dbReference type="RefSeq" id="WP_035070437.1">
    <property type="nucleotide sequence ID" value="NZ_JMIH01000014.1"/>
</dbReference>
<comment type="similarity">
    <text evidence="6">Belongs to the ABC-4 integral membrane protein family.</text>
</comment>
<dbReference type="EMBL" id="JMIH01000014">
    <property type="protein sequence ID" value="KEO74578.1"/>
    <property type="molecule type" value="Genomic_DNA"/>
</dbReference>
<reference evidence="10 11" key="1">
    <citation type="submission" date="2014-04" db="EMBL/GenBank/DDBJ databases">
        <title>Characterization and application of a salt tolerant electro-active bacterium.</title>
        <authorList>
            <person name="Yang L."/>
            <person name="Wei S."/>
            <person name="Tay Q.X.M."/>
        </authorList>
    </citation>
    <scope>NUCLEOTIDE SEQUENCE [LARGE SCALE GENOMIC DNA]</scope>
    <source>
        <strain evidence="10 11">LY1</strain>
    </source>
</reference>
<gene>
    <name evidence="10" type="ORF">EL17_02570</name>
</gene>
<evidence type="ECO:0000256" key="1">
    <source>
        <dbReference type="ARBA" id="ARBA00004651"/>
    </source>
</evidence>
<dbReference type="Proteomes" id="UP000027821">
    <property type="component" value="Unassembled WGS sequence"/>
</dbReference>
<feature type="transmembrane region" description="Helical" evidence="7">
    <location>
        <begin position="289"/>
        <end position="314"/>
    </location>
</feature>
<dbReference type="PANTHER" id="PTHR30572:SF4">
    <property type="entry name" value="ABC TRANSPORTER PERMEASE YTRF"/>
    <property type="match status" value="1"/>
</dbReference>
<evidence type="ECO:0000256" key="4">
    <source>
        <dbReference type="ARBA" id="ARBA00022989"/>
    </source>
</evidence>
<keyword evidence="2" id="KW-1003">Cell membrane</keyword>
<feature type="transmembrane region" description="Helical" evidence="7">
    <location>
        <begin position="21"/>
        <end position="42"/>
    </location>
</feature>
<evidence type="ECO:0000256" key="2">
    <source>
        <dbReference type="ARBA" id="ARBA00022475"/>
    </source>
</evidence>
<dbReference type="STRING" id="1048983.EL17_02570"/>
<evidence type="ECO:0000259" key="8">
    <source>
        <dbReference type="Pfam" id="PF02687"/>
    </source>
</evidence>
<dbReference type="OrthoDB" id="9770036at2"/>
<dbReference type="InterPro" id="IPR025857">
    <property type="entry name" value="MacB_PCD"/>
</dbReference>
<evidence type="ECO:0000256" key="3">
    <source>
        <dbReference type="ARBA" id="ARBA00022692"/>
    </source>
</evidence>
<evidence type="ECO:0000256" key="6">
    <source>
        <dbReference type="ARBA" id="ARBA00038076"/>
    </source>
</evidence>
<feature type="transmembrane region" description="Helical" evidence="7">
    <location>
        <begin position="338"/>
        <end position="365"/>
    </location>
</feature>
<feature type="domain" description="MacB-like periplasmic core" evidence="9">
    <location>
        <begin position="21"/>
        <end position="243"/>
    </location>
</feature>
<name>A0A074L407_9BACT</name>
<keyword evidence="4 7" id="KW-1133">Transmembrane helix</keyword>
<dbReference type="GO" id="GO:0005886">
    <property type="term" value="C:plasma membrane"/>
    <property type="evidence" value="ECO:0007669"/>
    <property type="project" value="UniProtKB-SubCell"/>
</dbReference>
<dbReference type="PANTHER" id="PTHR30572">
    <property type="entry name" value="MEMBRANE COMPONENT OF TRANSPORTER-RELATED"/>
    <property type="match status" value="1"/>
</dbReference>
<proteinExistence type="inferred from homology"/>
<feature type="domain" description="ABC3 transporter permease C-terminal" evidence="8">
    <location>
        <begin position="294"/>
        <end position="407"/>
    </location>
</feature>
<evidence type="ECO:0000259" key="9">
    <source>
        <dbReference type="Pfam" id="PF12704"/>
    </source>
</evidence>
<dbReference type="GO" id="GO:0022857">
    <property type="term" value="F:transmembrane transporter activity"/>
    <property type="evidence" value="ECO:0007669"/>
    <property type="project" value="TreeGrafter"/>
</dbReference>
<dbReference type="eggNOG" id="COG0577">
    <property type="taxonomic scope" value="Bacteria"/>
</dbReference>
<evidence type="ECO:0000256" key="5">
    <source>
        <dbReference type="ARBA" id="ARBA00023136"/>
    </source>
</evidence>
<dbReference type="InterPro" id="IPR003838">
    <property type="entry name" value="ABC3_permease_C"/>
</dbReference>
<comment type="caution">
    <text evidence="10">The sequence shown here is derived from an EMBL/GenBank/DDBJ whole genome shotgun (WGS) entry which is preliminary data.</text>
</comment>